<dbReference type="OrthoDB" id="508112at2"/>
<dbReference type="InterPro" id="IPR012429">
    <property type="entry name" value="HGSNAT_cat"/>
</dbReference>
<accession>A0A9X0L444</accession>
<name>A0A9X0L444_SOLP1</name>
<feature type="transmembrane region" description="Helical" evidence="1">
    <location>
        <begin position="66"/>
        <end position="87"/>
    </location>
</feature>
<sequence>MQVVAQLPATPAQSRATSARVQAIDVVRGLVMVVMALDHVRDFWSPTTFRPEDVAQTTGLLFLTRWVTHFCAPTFVFLSGISIWLYAQKQPRLGATSRFLVTRGLWLIALELCVISLVLLWGYSMLLLQVIWVIGWGMVLLAGLVWLPRAVLAGVAALILLGHDALPFIQPVTAANAGWALLHNNPFLLPLGKLPPLLVAYSVVPWLGVMLAGYAVGPWFGLALPERNRRLRWAGVALLVLFVALRATNWYGDPVPWSVQPRGWGYTVLSFLNVTKYPPSLLFVCLTLGVALLLLSVAEGATSRLSRWLRTFGQVPFFYYLLHLGLISASAWLWSRVAFGQAINLSFSPPPTWPQTYAPSLLRAYLVWLGVVLVLYWPCRWYQGYKQRHTHWWLSYL</sequence>
<feature type="transmembrane region" description="Helical" evidence="1">
    <location>
        <begin position="99"/>
        <end position="120"/>
    </location>
</feature>
<feature type="transmembrane region" description="Helical" evidence="1">
    <location>
        <begin position="357"/>
        <end position="379"/>
    </location>
</feature>
<dbReference type="EMBL" id="LNAL01000007">
    <property type="protein sequence ID" value="KUG07241.1"/>
    <property type="molecule type" value="Genomic_DNA"/>
</dbReference>
<feature type="transmembrane region" description="Helical" evidence="1">
    <location>
        <begin position="277"/>
        <end position="297"/>
    </location>
</feature>
<dbReference type="Pfam" id="PF07786">
    <property type="entry name" value="HGSNAT_cat"/>
    <property type="match status" value="1"/>
</dbReference>
<keyword evidence="1" id="KW-1133">Transmembrane helix</keyword>
<comment type="caution">
    <text evidence="3">The sequence shown here is derived from an EMBL/GenBank/DDBJ whole genome shotgun (WGS) entry which is preliminary data.</text>
</comment>
<dbReference type="PANTHER" id="PTHR40407">
    <property type="entry name" value="MEMBRANE PROTEIN-LIKE PROTEIN"/>
    <property type="match status" value="1"/>
</dbReference>
<evidence type="ECO:0000313" key="3">
    <source>
        <dbReference type="EMBL" id="KUG07241.1"/>
    </source>
</evidence>
<feature type="transmembrane region" description="Helical" evidence="1">
    <location>
        <begin position="154"/>
        <end position="179"/>
    </location>
</feature>
<proteinExistence type="predicted"/>
<dbReference type="PANTHER" id="PTHR40407:SF1">
    <property type="entry name" value="HEPARAN-ALPHA-GLUCOSAMINIDE N-ACETYLTRANSFERASE CATALYTIC DOMAIN-CONTAINING PROTEIN"/>
    <property type="match status" value="1"/>
</dbReference>
<dbReference type="AlphaFoldDB" id="A0A9X0L444"/>
<evidence type="ECO:0000256" key="1">
    <source>
        <dbReference type="SAM" id="Phobius"/>
    </source>
</evidence>
<keyword evidence="1" id="KW-0812">Transmembrane</keyword>
<feature type="transmembrane region" description="Helical" evidence="1">
    <location>
        <begin position="199"/>
        <end position="221"/>
    </location>
</feature>
<keyword evidence="4" id="KW-1185">Reference proteome</keyword>
<keyword evidence="1" id="KW-0472">Membrane</keyword>
<organism evidence="3 4">
    <name type="scientific">Solirubrum puertoriconensis</name>
    <dbReference type="NCBI Taxonomy" id="1751427"/>
    <lineage>
        <taxon>Bacteria</taxon>
        <taxon>Pseudomonadati</taxon>
        <taxon>Bacteroidota</taxon>
        <taxon>Cytophagia</taxon>
        <taxon>Cytophagales</taxon>
    </lineage>
</organism>
<evidence type="ECO:0000259" key="2">
    <source>
        <dbReference type="Pfam" id="PF07786"/>
    </source>
</evidence>
<feature type="domain" description="Heparan-alpha-glucosaminide N-acetyltransferase catalytic" evidence="2">
    <location>
        <begin position="20"/>
        <end position="223"/>
    </location>
</feature>
<gene>
    <name evidence="3" type="ORF">ASU33_12775</name>
</gene>
<dbReference type="RefSeq" id="WP_059070867.1">
    <property type="nucleotide sequence ID" value="NZ_LNAL01000007.1"/>
</dbReference>
<feature type="transmembrane region" description="Helical" evidence="1">
    <location>
        <begin position="126"/>
        <end position="147"/>
    </location>
</feature>
<dbReference type="Proteomes" id="UP000054223">
    <property type="component" value="Unassembled WGS sequence"/>
</dbReference>
<feature type="transmembrane region" description="Helical" evidence="1">
    <location>
        <begin position="317"/>
        <end position="337"/>
    </location>
</feature>
<reference evidence="3 4" key="1">
    <citation type="submission" date="2015-11" db="EMBL/GenBank/DDBJ databases">
        <title>Solirubrum puertoriconensis gen. nov. an environmental bacteria isolated in Puerto Rico.</title>
        <authorList>
            <person name="Cuebas-Irizarry M.F."/>
            <person name="Montalvo-Rodriguez R."/>
        </authorList>
    </citation>
    <scope>NUCLEOTIDE SEQUENCE [LARGE SCALE GENOMIC DNA]</scope>
    <source>
        <strain evidence="3 4">MC1A</strain>
    </source>
</reference>
<protein>
    <recommendedName>
        <fullName evidence="2">Heparan-alpha-glucosaminide N-acetyltransferase catalytic domain-containing protein</fullName>
    </recommendedName>
</protein>
<evidence type="ECO:0000313" key="4">
    <source>
        <dbReference type="Proteomes" id="UP000054223"/>
    </source>
</evidence>
<feature type="transmembrane region" description="Helical" evidence="1">
    <location>
        <begin position="233"/>
        <end position="252"/>
    </location>
</feature>